<sequence>MAALAAVFALAILAHCSAVMGRAAPAIRSTGADTRSFTIPSAPPPSTTAKGPVTYVFGDSMSDVGNNNYFPMSLAKSNYPWYGIDYPNRKATGRFTNGKTIGDYMGKSSIVVQYFSFDEQITCFETVKKAMIAKIGEEAAEAAVNAALFQIGLGERHTLFILPSGATTTSTTSFSRSWRTAQRTRTTSSSASSSPPWTASSRQGHRSDPQHYPRHALPLHLRSSHDLANHVLLVTMQRLYGLGARKVVFNGLAPLGCIPSQRVRSTDGKCLSRVNDYALQFNAAAKNLLDGLNARLPGAQMALADTYSVVMELIDHPEKNGNVSGRSSEFIYYLLCFFSSLSFSSHGTYLSLIDAGFTTAHTSCCNVDTEVGGLCLPNTRPCSDRSAFVFWDAYHTSDAANKVIAERLWAGMSAGHGGAPPVAPPRVGAFVPSAAPSPAPSQDDY</sequence>
<evidence type="ECO:0000256" key="1">
    <source>
        <dbReference type="ARBA" id="ARBA00008668"/>
    </source>
</evidence>
<feature type="signal peptide" evidence="5">
    <location>
        <begin position="1"/>
        <end position="18"/>
    </location>
</feature>
<comment type="similarity">
    <text evidence="1">Belongs to the 'GDSL' lipolytic enzyme family.</text>
</comment>
<feature type="chain" id="PRO_5032937265" description="GDSL esterase/lipase" evidence="5">
    <location>
        <begin position="19"/>
        <end position="445"/>
    </location>
</feature>
<dbReference type="EMBL" id="JACEFO010000268">
    <property type="protein sequence ID" value="KAF8775912.1"/>
    <property type="molecule type" value="Genomic_DNA"/>
</dbReference>
<dbReference type="InterPro" id="IPR001087">
    <property type="entry name" value="GDSL"/>
</dbReference>
<dbReference type="GO" id="GO:0016788">
    <property type="term" value="F:hydrolase activity, acting on ester bonds"/>
    <property type="evidence" value="ECO:0007669"/>
    <property type="project" value="InterPro"/>
</dbReference>
<comment type="caution">
    <text evidence="6">The sequence shown here is derived from an EMBL/GenBank/DDBJ whole genome shotgun (WGS) entry which is preliminary data.</text>
</comment>
<feature type="region of interest" description="Disordered" evidence="4">
    <location>
        <begin position="167"/>
        <end position="213"/>
    </location>
</feature>
<feature type="region of interest" description="Disordered" evidence="4">
    <location>
        <begin position="423"/>
        <end position="445"/>
    </location>
</feature>
<feature type="compositionally biased region" description="Low complexity" evidence="4">
    <location>
        <begin position="425"/>
        <end position="436"/>
    </location>
</feature>
<accession>A0A835KSL6</accession>
<reference evidence="6" key="1">
    <citation type="submission" date="2020-07" db="EMBL/GenBank/DDBJ databases">
        <title>Genome sequence and genetic diversity analysis of an under-domesticated orphan crop, white fonio (Digitaria exilis).</title>
        <authorList>
            <person name="Bennetzen J.L."/>
            <person name="Chen S."/>
            <person name="Ma X."/>
            <person name="Wang X."/>
            <person name="Yssel A.E.J."/>
            <person name="Chaluvadi S.R."/>
            <person name="Johnson M."/>
            <person name="Gangashetty P."/>
            <person name="Hamidou F."/>
            <person name="Sanogo M.D."/>
            <person name="Zwaenepoel A."/>
            <person name="Wallace J."/>
            <person name="Van De Peer Y."/>
            <person name="Van Deynze A."/>
        </authorList>
    </citation>
    <scope>NUCLEOTIDE SEQUENCE</scope>
    <source>
        <tissue evidence="6">Leaves</tissue>
    </source>
</reference>
<dbReference type="PANTHER" id="PTHR45648">
    <property type="entry name" value="GDSL LIPASE/ACYLHYDROLASE FAMILY PROTEIN (AFU_ORTHOLOGUE AFUA_4G14700)"/>
    <property type="match status" value="1"/>
</dbReference>
<organism evidence="6 7">
    <name type="scientific">Digitaria exilis</name>
    <dbReference type="NCBI Taxonomy" id="1010633"/>
    <lineage>
        <taxon>Eukaryota</taxon>
        <taxon>Viridiplantae</taxon>
        <taxon>Streptophyta</taxon>
        <taxon>Embryophyta</taxon>
        <taxon>Tracheophyta</taxon>
        <taxon>Spermatophyta</taxon>
        <taxon>Magnoliopsida</taxon>
        <taxon>Liliopsida</taxon>
        <taxon>Poales</taxon>
        <taxon>Poaceae</taxon>
        <taxon>PACMAD clade</taxon>
        <taxon>Panicoideae</taxon>
        <taxon>Panicodae</taxon>
        <taxon>Paniceae</taxon>
        <taxon>Anthephorinae</taxon>
        <taxon>Digitaria</taxon>
    </lineage>
</organism>
<name>A0A835KSL6_9POAL</name>
<proteinExistence type="inferred from homology"/>
<protein>
    <recommendedName>
        <fullName evidence="8">GDSL esterase/lipase</fullName>
    </recommendedName>
</protein>
<dbReference type="InterPro" id="IPR051058">
    <property type="entry name" value="GDSL_Est/Lipase"/>
</dbReference>
<dbReference type="Pfam" id="PF00657">
    <property type="entry name" value="Lipase_GDSL"/>
    <property type="match status" value="1"/>
</dbReference>
<dbReference type="Gene3D" id="3.40.50.1110">
    <property type="entry name" value="SGNH hydrolase"/>
    <property type="match status" value="1"/>
</dbReference>
<dbReference type="PANTHER" id="PTHR45648:SF50">
    <property type="entry name" value="GDSL ESTERASE_LIPASE"/>
    <property type="match status" value="1"/>
</dbReference>
<keyword evidence="3" id="KW-0442">Lipid degradation</keyword>
<dbReference type="Proteomes" id="UP000636709">
    <property type="component" value="Unassembled WGS sequence"/>
</dbReference>
<dbReference type="InterPro" id="IPR036514">
    <property type="entry name" value="SGNH_hydro_sf"/>
</dbReference>
<dbReference type="GO" id="GO:0016042">
    <property type="term" value="P:lipid catabolic process"/>
    <property type="evidence" value="ECO:0007669"/>
    <property type="project" value="UniProtKB-KW"/>
</dbReference>
<gene>
    <name evidence="6" type="ORF">HU200_004046</name>
</gene>
<evidence type="ECO:0000256" key="3">
    <source>
        <dbReference type="ARBA" id="ARBA00022963"/>
    </source>
</evidence>
<dbReference type="OrthoDB" id="1600564at2759"/>
<evidence type="ECO:0000256" key="5">
    <source>
        <dbReference type="SAM" id="SignalP"/>
    </source>
</evidence>
<keyword evidence="3" id="KW-0443">Lipid metabolism</keyword>
<evidence type="ECO:0008006" key="8">
    <source>
        <dbReference type="Google" id="ProtNLM"/>
    </source>
</evidence>
<keyword evidence="5" id="KW-0732">Signal</keyword>
<dbReference type="AlphaFoldDB" id="A0A835KSL6"/>
<keyword evidence="7" id="KW-1185">Reference proteome</keyword>
<evidence type="ECO:0000256" key="2">
    <source>
        <dbReference type="ARBA" id="ARBA00022801"/>
    </source>
</evidence>
<evidence type="ECO:0000313" key="6">
    <source>
        <dbReference type="EMBL" id="KAF8775912.1"/>
    </source>
</evidence>
<evidence type="ECO:0000313" key="7">
    <source>
        <dbReference type="Proteomes" id="UP000636709"/>
    </source>
</evidence>
<evidence type="ECO:0000256" key="4">
    <source>
        <dbReference type="SAM" id="MobiDB-lite"/>
    </source>
</evidence>
<keyword evidence="2" id="KW-0378">Hydrolase</keyword>
<feature type="compositionally biased region" description="Low complexity" evidence="4">
    <location>
        <begin position="167"/>
        <end position="202"/>
    </location>
</feature>